<gene>
    <name evidence="2" type="ORF">E1757_32880</name>
</gene>
<comment type="caution">
    <text evidence="2">The sequence shown here is derived from an EMBL/GenBank/DDBJ whole genome shotgun (WGS) entry which is preliminary data.</text>
</comment>
<evidence type="ECO:0000259" key="1">
    <source>
        <dbReference type="Pfam" id="PF12867"/>
    </source>
</evidence>
<dbReference type="SUPFAM" id="SSF109854">
    <property type="entry name" value="DinB/YfiT-like putative metalloenzymes"/>
    <property type="match status" value="1"/>
</dbReference>
<dbReference type="EMBL" id="SMRT01000028">
    <property type="protein sequence ID" value="TDF91327.1"/>
    <property type="molecule type" value="Genomic_DNA"/>
</dbReference>
<keyword evidence="3" id="KW-1185">Reference proteome</keyword>
<proteinExistence type="predicted"/>
<dbReference type="InterPro" id="IPR034660">
    <property type="entry name" value="DinB/YfiT-like"/>
</dbReference>
<accession>A0A4R5KB15</accession>
<evidence type="ECO:0000313" key="3">
    <source>
        <dbReference type="Proteomes" id="UP000295636"/>
    </source>
</evidence>
<protein>
    <submittedName>
        <fullName evidence="2">DinB family protein</fullName>
    </submittedName>
</protein>
<dbReference type="AlphaFoldDB" id="A0A4R5KB15"/>
<reference evidence="2 3" key="1">
    <citation type="submission" date="2019-03" db="EMBL/GenBank/DDBJ databases">
        <title>This is whole genome sequence of Paenibacillus sp MS74 strain.</title>
        <authorList>
            <person name="Trinh H.N."/>
        </authorList>
    </citation>
    <scope>NUCLEOTIDE SEQUENCE [LARGE SCALE GENOMIC DNA]</scope>
    <source>
        <strain evidence="2 3">MS74</strain>
    </source>
</reference>
<dbReference type="RefSeq" id="WP_133236238.1">
    <property type="nucleotide sequence ID" value="NZ_SMRT01000028.1"/>
</dbReference>
<organism evidence="2 3">
    <name type="scientific">Paenibacillus piri</name>
    <dbReference type="NCBI Taxonomy" id="2547395"/>
    <lineage>
        <taxon>Bacteria</taxon>
        <taxon>Bacillati</taxon>
        <taxon>Bacillota</taxon>
        <taxon>Bacilli</taxon>
        <taxon>Bacillales</taxon>
        <taxon>Paenibacillaceae</taxon>
        <taxon>Paenibacillus</taxon>
    </lineage>
</organism>
<sequence length="159" mass="18314">MDQVLEARNALWKSVDGLPDELLRRQDCNGWSILDVLEHLFLVEQVALRVIKDALSKPPFTEQIRVNPLEPVLDRADKLDAPDPIYPKGLFKNLDEARNQLDQSRELLLSFISSVDVDVLRIHGAPHPRYGLLSAEQWAQFVGVHERRHIIQIEEMKHV</sequence>
<feature type="domain" description="DinB-like" evidence="1">
    <location>
        <begin position="5"/>
        <end position="153"/>
    </location>
</feature>
<evidence type="ECO:0000313" key="2">
    <source>
        <dbReference type="EMBL" id="TDF91327.1"/>
    </source>
</evidence>
<dbReference type="Gene3D" id="1.20.120.450">
    <property type="entry name" value="dinb family like domain"/>
    <property type="match status" value="1"/>
</dbReference>
<name>A0A4R5KB15_9BACL</name>
<dbReference type="Proteomes" id="UP000295636">
    <property type="component" value="Unassembled WGS sequence"/>
</dbReference>
<dbReference type="OrthoDB" id="5464839at2"/>
<dbReference type="InterPro" id="IPR024775">
    <property type="entry name" value="DinB-like"/>
</dbReference>
<dbReference type="Pfam" id="PF12867">
    <property type="entry name" value="DinB_2"/>
    <property type="match status" value="1"/>
</dbReference>